<feature type="binding site" description="axial binding residue" evidence="5">
    <location>
        <position position="444"/>
    </location>
    <ligand>
        <name>heme</name>
        <dbReference type="ChEBI" id="CHEBI:30413"/>
    </ligand>
    <ligandPart>
        <name>Fe</name>
        <dbReference type="ChEBI" id="CHEBI:18248"/>
    </ligandPart>
</feature>
<evidence type="ECO:0000256" key="2">
    <source>
        <dbReference type="ARBA" id="ARBA00022723"/>
    </source>
</evidence>
<dbReference type="InterPro" id="IPR002401">
    <property type="entry name" value="Cyt_P450_E_grp-I"/>
</dbReference>
<name>A0AAV0JX12_9ROSI</name>
<dbReference type="CDD" id="cd11073">
    <property type="entry name" value="CYP76-like"/>
    <property type="match status" value="1"/>
</dbReference>
<keyword evidence="6" id="KW-0503">Monooxygenase</keyword>
<dbReference type="PRINTS" id="PR00463">
    <property type="entry name" value="EP450I"/>
</dbReference>
<evidence type="ECO:0000256" key="4">
    <source>
        <dbReference type="ARBA" id="ARBA00023004"/>
    </source>
</evidence>
<dbReference type="GO" id="GO:0004497">
    <property type="term" value="F:monooxygenase activity"/>
    <property type="evidence" value="ECO:0007669"/>
    <property type="project" value="UniProtKB-KW"/>
</dbReference>
<protein>
    <recommendedName>
        <fullName evidence="9">Cytochrome P450</fullName>
    </recommendedName>
</protein>
<organism evidence="7 8">
    <name type="scientific">Linum tenue</name>
    <dbReference type="NCBI Taxonomy" id="586396"/>
    <lineage>
        <taxon>Eukaryota</taxon>
        <taxon>Viridiplantae</taxon>
        <taxon>Streptophyta</taxon>
        <taxon>Embryophyta</taxon>
        <taxon>Tracheophyta</taxon>
        <taxon>Spermatophyta</taxon>
        <taxon>Magnoliopsida</taxon>
        <taxon>eudicotyledons</taxon>
        <taxon>Gunneridae</taxon>
        <taxon>Pentapetalae</taxon>
        <taxon>rosids</taxon>
        <taxon>fabids</taxon>
        <taxon>Malpighiales</taxon>
        <taxon>Linaceae</taxon>
        <taxon>Linum</taxon>
    </lineage>
</organism>
<gene>
    <name evidence="7" type="ORF">LITE_LOCUS16178</name>
</gene>
<dbReference type="Proteomes" id="UP001154282">
    <property type="component" value="Unassembled WGS sequence"/>
</dbReference>
<dbReference type="Pfam" id="PF00067">
    <property type="entry name" value="p450"/>
    <property type="match status" value="1"/>
</dbReference>
<dbReference type="Gene3D" id="1.10.630.10">
    <property type="entry name" value="Cytochrome P450"/>
    <property type="match status" value="1"/>
</dbReference>
<evidence type="ECO:0000256" key="6">
    <source>
        <dbReference type="RuleBase" id="RU000461"/>
    </source>
</evidence>
<dbReference type="SUPFAM" id="SSF48264">
    <property type="entry name" value="Cytochrome P450"/>
    <property type="match status" value="1"/>
</dbReference>
<dbReference type="GO" id="GO:0020037">
    <property type="term" value="F:heme binding"/>
    <property type="evidence" value="ECO:0007669"/>
    <property type="project" value="InterPro"/>
</dbReference>
<comment type="similarity">
    <text evidence="1 6">Belongs to the cytochrome P450 family.</text>
</comment>
<proteinExistence type="inferred from homology"/>
<evidence type="ECO:0000256" key="5">
    <source>
        <dbReference type="PIRSR" id="PIRSR602401-1"/>
    </source>
</evidence>
<dbReference type="InterPro" id="IPR036396">
    <property type="entry name" value="Cyt_P450_sf"/>
</dbReference>
<dbReference type="EMBL" id="CAMGYJ010000005">
    <property type="protein sequence ID" value="CAI0414093.1"/>
    <property type="molecule type" value="Genomic_DNA"/>
</dbReference>
<dbReference type="PANTHER" id="PTHR47950">
    <property type="entry name" value="CYTOCHROME P450, FAMILY 76, SUBFAMILY C, POLYPEPTIDE 5-RELATED"/>
    <property type="match status" value="1"/>
</dbReference>
<reference evidence="7" key="1">
    <citation type="submission" date="2022-08" db="EMBL/GenBank/DDBJ databases">
        <authorList>
            <person name="Gutierrez-Valencia J."/>
        </authorList>
    </citation>
    <scope>NUCLEOTIDE SEQUENCE</scope>
</reference>
<accession>A0AAV0JX12</accession>
<dbReference type="FunFam" id="1.10.630.10:FF:000007">
    <property type="entry name" value="Cytochrome P450 76C4"/>
    <property type="match status" value="1"/>
</dbReference>
<keyword evidence="4 5" id="KW-0408">Iron</keyword>
<keyword evidence="8" id="KW-1185">Reference proteome</keyword>
<keyword evidence="2 5" id="KW-0479">Metal-binding</keyword>
<evidence type="ECO:0000313" key="8">
    <source>
        <dbReference type="Proteomes" id="UP001154282"/>
    </source>
</evidence>
<evidence type="ECO:0000256" key="3">
    <source>
        <dbReference type="ARBA" id="ARBA00023002"/>
    </source>
</evidence>
<evidence type="ECO:0000313" key="7">
    <source>
        <dbReference type="EMBL" id="CAI0414093.1"/>
    </source>
</evidence>
<sequence>MDLYLSSLLCLILTLITILYFQTRKPYKTRPKLPPGPARLPIIGNLHNLGDQPHKSLADLAKIHGPLMSLKLGQVTTIVASSPAVAREILQKHDHVLSNRHLGLAIQAHDHHRFGMPWLPVESEWRNLRKVCNSYIFTTQKLDSNQELRRKKIEELLEGVRRNAREGKAVDIGREAFRASLNALSSTILSLDLADDEGSETAREFKEVARGIMDEVGKPNLGDYYPVLAKMDLQGIQRRMRTHFGKVLELFGSVIDDRLEKLKSESYVSGNDMLDTLLAIGDDRNREAAMDPLRIKHLFLDLFVAGTDTTSSTLEWAMTELLRNPNILAKAKEELDQKIGSGNHLRESDISRLPYLQSIIKETFRLHPAIPLLLPRKAGADVEICGFVVPKGSQIMVNAWAIGRDPATWNNPNSFVPERFVGSDVDPKGNSFELIPFGAGRRICPGLPLVMRMLHMMLGSLIHWFDWKLGDGVEPKNLDMEEKFGITLQKAKPLLVVPIPR</sequence>
<dbReference type="AlphaFoldDB" id="A0AAV0JX12"/>
<comment type="caution">
    <text evidence="7">The sequence shown here is derived from an EMBL/GenBank/DDBJ whole genome shotgun (WGS) entry which is preliminary data.</text>
</comment>
<dbReference type="InterPro" id="IPR001128">
    <property type="entry name" value="Cyt_P450"/>
</dbReference>
<dbReference type="GO" id="GO:0005506">
    <property type="term" value="F:iron ion binding"/>
    <property type="evidence" value="ECO:0007669"/>
    <property type="project" value="InterPro"/>
</dbReference>
<evidence type="ECO:0008006" key="9">
    <source>
        <dbReference type="Google" id="ProtNLM"/>
    </source>
</evidence>
<dbReference type="PRINTS" id="PR00385">
    <property type="entry name" value="P450"/>
</dbReference>
<dbReference type="GO" id="GO:0016705">
    <property type="term" value="F:oxidoreductase activity, acting on paired donors, with incorporation or reduction of molecular oxygen"/>
    <property type="evidence" value="ECO:0007669"/>
    <property type="project" value="InterPro"/>
</dbReference>
<keyword evidence="5 6" id="KW-0349">Heme</keyword>
<keyword evidence="3 6" id="KW-0560">Oxidoreductase</keyword>
<evidence type="ECO:0000256" key="1">
    <source>
        <dbReference type="ARBA" id="ARBA00010617"/>
    </source>
</evidence>
<comment type="cofactor">
    <cofactor evidence="5">
        <name>heme</name>
        <dbReference type="ChEBI" id="CHEBI:30413"/>
    </cofactor>
</comment>
<dbReference type="PANTHER" id="PTHR47950:SF48">
    <property type="entry name" value="CYTOCHROME P450 FAMILY PROTEIN, EXPRESSED"/>
    <property type="match status" value="1"/>
</dbReference>
<dbReference type="PROSITE" id="PS00086">
    <property type="entry name" value="CYTOCHROME_P450"/>
    <property type="match status" value="1"/>
</dbReference>
<dbReference type="InterPro" id="IPR017972">
    <property type="entry name" value="Cyt_P450_CS"/>
</dbReference>